<organism evidence="1 2">
    <name type="scientific">Frankliniella occidentalis</name>
    <name type="common">Western flower thrips</name>
    <name type="synonym">Euthrips occidentalis</name>
    <dbReference type="NCBI Taxonomy" id="133901"/>
    <lineage>
        <taxon>Eukaryota</taxon>
        <taxon>Metazoa</taxon>
        <taxon>Ecdysozoa</taxon>
        <taxon>Arthropoda</taxon>
        <taxon>Hexapoda</taxon>
        <taxon>Insecta</taxon>
        <taxon>Pterygota</taxon>
        <taxon>Neoptera</taxon>
        <taxon>Paraneoptera</taxon>
        <taxon>Thysanoptera</taxon>
        <taxon>Terebrantia</taxon>
        <taxon>Thripoidea</taxon>
        <taxon>Thripidae</taxon>
        <taxon>Frankliniella</taxon>
    </lineage>
</organism>
<keyword evidence="2" id="KW-0378">Hydrolase</keyword>
<dbReference type="AlphaFoldDB" id="A0A9C6WSC9"/>
<reference evidence="2" key="2">
    <citation type="submission" date="2025-08" db="UniProtKB">
        <authorList>
            <consortium name="RefSeq"/>
        </authorList>
    </citation>
    <scope>IDENTIFICATION</scope>
    <source>
        <tissue evidence="2">Whole organism</tissue>
    </source>
</reference>
<keyword evidence="1" id="KW-1185">Reference proteome</keyword>
<proteinExistence type="predicted"/>
<evidence type="ECO:0000313" key="1">
    <source>
        <dbReference type="Proteomes" id="UP000504606"/>
    </source>
</evidence>
<accession>A0A9C6WSC9</accession>
<dbReference type="Gene3D" id="3.40.50.1820">
    <property type="entry name" value="alpha/beta hydrolase"/>
    <property type="match status" value="1"/>
</dbReference>
<sequence length="190" mass="20036">MYVSLDTLVPSPVNADGEVKSCGALVDELLEAEDALDETKTVSRAQLLEGLVAGRGGSLNRHAAETLLRRGAAAAPGGLSPTLDPRVARSPVLPAALALACARSVRCPTLAVLPQWRGPRALAADEELRARFFADLRMAAKSVTAVDVAGTHHAHLNSPEVVVPALQDFLDQHRGQSHRQPAVSVDTFTV</sequence>
<dbReference type="GeneID" id="127750028"/>
<dbReference type="Proteomes" id="UP000504606">
    <property type="component" value="Unplaced"/>
</dbReference>
<dbReference type="KEGG" id="foc:127750028"/>
<name>A0A9C6WSC9_FRAOC</name>
<dbReference type="GO" id="GO:0016787">
    <property type="term" value="F:hydrolase activity"/>
    <property type="evidence" value="ECO:0007669"/>
    <property type="project" value="UniProtKB-KW"/>
</dbReference>
<dbReference type="RefSeq" id="XP_052126407.1">
    <property type="nucleotide sequence ID" value="XM_052270447.1"/>
</dbReference>
<gene>
    <name evidence="2" type="primary">LOC127750028</name>
</gene>
<protein>
    <submittedName>
        <fullName evidence="2">Probable serine hydrolase</fullName>
    </submittedName>
</protein>
<reference evidence="2" key="1">
    <citation type="journal article" date="2018" name="Proc. Natl. Acad. Sci. U.S.A.">
        <title>Phylogenomics and the evolution of hemipteroid insects.</title>
        <authorList>
            <person name="Johnson K.P."/>
            <person name="Dietrich C.H."/>
            <person name="Friedrich F."/>
            <person name="Beutel R.G."/>
            <person name="Wipfler B."/>
            <person name="Peters R.S."/>
            <person name="Allen J.M."/>
            <person name="Petersen M."/>
            <person name="Donath A."/>
            <person name="Walden K.K."/>
            <person name="Kozlov A.M."/>
            <person name="Podsiadlowski L."/>
            <person name="Mayer C."/>
            <person name="Meusemann K."/>
            <person name="Vasilikopoulos A."/>
            <person name="Waterhouse R.M."/>
            <person name="Cameron S.L."/>
            <person name="Weirauch C."/>
            <person name="Swanson D.R."/>
            <person name="Percy D.M."/>
            <person name="Hardy N.B."/>
            <person name="Terry I."/>
            <person name="Liu S."/>
            <person name="Zhou X."/>
            <person name="Misof B."/>
            <person name="Robertson H.M."/>
            <person name="Yoshizawa K."/>
        </authorList>
    </citation>
    <scope>NUCLEOTIDE SEQUENCE</scope>
    <source>
        <tissue evidence="2">Whole organism</tissue>
    </source>
</reference>
<dbReference type="InterPro" id="IPR029058">
    <property type="entry name" value="AB_hydrolase_fold"/>
</dbReference>
<evidence type="ECO:0000313" key="2">
    <source>
        <dbReference type="RefSeq" id="XP_052126407.1"/>
    </source>
</evidence>